<evidence type="ECO:0000313" key="2">
    <source>
        <dbReference type="EMBL" id="TEB04438.1"/>
    </source>
</evidence>
<sequence length="66" mass="7708">MKELEKSNMMCGKCNMFLEDGKIDLTYQKQFIPVKLLRCPKCGQVYISEELVKGKMFEVEKALEDK</sequence>
<proteinExistence type="predicted"/>
<dbReference type="NCBIfam" id="NF045645">
    <property type="entry name" value="DVU_1557_fam"/>
    <property type="match status" value="1"/>
</dbReference>
<feature type="domain" description="DUF7479" evidence="1">
    <location>
        <begin position="8"/>
        <end position="66"/>
    </location>
</feature>
<organism evidence="2 3">
    <name type="scientific">Pelotomaculum schinkii</name>
    <dbReference type="NCBI Taxonomy" id="78350"/>
    <lineage>
        <taxon>Bacteria</taxon>
        <taxon>Bacillati</taxon>
        <taxon>Bacillota</taxon>
        <taxon>Clostridia</taxon>
        <taxon>Eubacteriales</taxon>
        <taxon>Desulfotomaculaceae</taxon>
        <taxon>Pelotomaculum</taxon>
    </lineage>
</organism>
<name>A0A4Y7R637_9FIRM</name>
<dbReference type="EMBL" id="QFGA01000004">
    <property type="protein sequence ID" value="TEB04438.1"/>
    <property type="molecule type" value="Genomic_DNA"/>
</dbReference>
<dbReference type="InterPro" id="IPR055902">
    <property type="entry name" value="DUF7479"/>
</dbReference>
<comment type="caution">
    <text evidence="2">The sequence shown here is derived from an EMBL/GenBank/DDBJ whole genome shotgun (WGS) entry which is preliminary data.</text>
</comment>
<dbReference type="InterPro" id="IPR054656">
    <property type="entry name" value="DVU_1557-like"/>
</dbReference>
<reference evidence="2 3" key="1">
    <citation type="journal article" date="2018" name="Environ. Microbiol.">
        <title>Novel energy conservation strategies and behaviour of Pelotomaculum schinkii driving syntrophic propionate catabolism.</title>
        <authorList>
            <person name="Hidalgo-Ahumada C.A.P."/>
            <person name="Nobu M.K."/>
            <person name="Narihiro T."/>
            <person name="Tamaki H."/>
            <person name="Liu W.T."/>
            <person name="Kamagata Y."/>
            <person name="Stams A.J.M."/>
            <person name="Imachi H."/>
            <person name="Sousa D.Z."/>
        </authorList>
    </citation>
    <scope>NUCLEOTIDE SEQUENCE [LARGE SCALE GENOMIC DNA]</scope>
    <source>
        <strain evidence="2 3">HH</strain>
    </source>
</reference>
<evidence type="ECO:0000313" key="3">
    <source>
        <dbReference type="Proteomes" id="UP000298324"/>
    </source>
</evidence>
<protein>
    <recommendedName>
        <fullName evidence="1">DUF7479 domain-containing protein</fullName>
    </recommendedName>
</protein>
<dbReference type="AlphaFoldDB" id="A0A4Y7R637"/>
<dbReference type="Pfam" id="PF24292">
    <property type="entry name" value="DUF7479"/>
    <property type="match status" value="1"/>
</dbReference>
<accession>A0A4Y7R637</accession>
<keyword evidence="3" id="KW-1185">Reference proteome</keyword>
<dbReference type="RefSeq" id="WP_190259551.1">
    <property type="nucleotide sequence ID" value="NZ_QFGA01000004.1"/>
</dbReference>
<evidence type="ECO:0000259" key="1">
    <source>
        <dbReference type="Pfam" id="PF24292"/>
    </source>
</evidence>
<dbReference type="Proteomes" id="UP000298324">
    <property type="component" value="Unassembled WGS sequence"/>
</dbReference>
<gene>
    <name evidence="2" type="ORF">Psch_04165</name>
</gene>